<reference evidence="1 2" key="1">
    <citation type="submission" date="2018-03" db="EMBL/GenBank/DDBJ databases">
        <authorList>
            <person name="Keele B.F."/>
        </authorList>
    </citation>
    <scope>NUCLEOTIDE SEQUENCE [LARGE SCALE GENOMIC DNA]</scope>
    <source>
        <strain evidence="1 2">CECT 8599</strain>
    </source>
</reference>
<proteinExistence type="predicted"/>
<keyword evidence="2" id="KW-1185">Reference proteome</keyword>
<protein>
    <submittedName>
        <fullName evidence="1">Uncharacterized protein</fullName>
    </submittedName>
</protein>
<accession>A0A2R8BDJ2</accession>
<dbReference type="Proteomes" id="UP000244880">
    <property type="component" value="Unassembled WGS sequence"/>
</dbReference>
<dbReference type="OrthoDB" id="8235233at2"/>
<dbReference type="Pfam" id="PF20383">
    <property type="entry name" value="DUF6678"/>
    <property type="match status" value="1"/>
</dbReference>
<evidence type="ECO:0000313" key="1">
    <source>
        <dbReference type="EMBL" id="SPH21134.1"/>
    </source>
</evidence>
<dbReference type="InterPro" id="IPR046500">
    <property type="entry name" value="DUF6678"/>
</dbReference>
<dbReference type="EMBL" id="OMOR01000001">
    <property type="protein sequence ID" value="SPH21134.1"/>
    <property type="molecule type" value="Genomic_DNA"/>
</dbReference>
<gene>
    <name evidence="1" type="ORF">ASD8599_01882</name>
</gene>
<dbReference type="RefSeq" id="WP_146188207.1">
    <property type="nucleotide sequence ID" value="NZ_OMOR01000001.1"/>
</dbReference>
<evidence type="ECO:0000313" key="2">
    <source>
        <dbReference type="Proteomes" id="UP000244880"/>
    </source>
</evidence>
<name>A0A2R8BDJ2_9RHOB</name>
<dbReference type="AlphaFoldDB" id="A0A2R8BDJ2"/>
<sequence length="133" mass="15565">MDDTQCYPPKPDKLWSELETTHFSVANHSRWRSLREYMINVKGDKPRFRSRCILNGYVSNWDGEWTYHFSDGGFKDLEWFELKGDVLNDPQMIAGIVNIQFVGKFVGPALRLYGYLENGQVARKLTIEDFVDH</sequence>
<organism evidence="1 2">
    <name type="scientific">Ascidiaceihabitans donghaensis</name>
    <dbReference type="NCBI Taxonomy" id="1510460"/>
    <lineage>
        <taxon>Bacteria</taxon>
        <taxon>Pseudomonadati</taxon>
        <taxon>Pseudomonadota</taxon>
        <taxon>Alphaproteobacteria</taxon>
        <taxon>Rhodobacterales</taxon>
        <taxon>Paracoccaceae</taxon>
        <taxon>Ascidiaceihabitans</taxon>
    </lineage>
</organism>